<accession>A0A0R1E7X3</accession>
<proteinExistence type="predicted"/>
<dbReference type="AlphaFoldDB" id="A0A0R1E7X3"/>
<gene>
    <name evidence="1" type="primary">Dyak\GE28368</name>
    <name evidence="1" type="synonym">GE28368</name>
    <name evidence="1" type="ORF">Dyak_GE28368</name>
</gene>
<sequence>MKCMRLADKLTPHPISSDQAYIAYVLSLAAQPELNLRRPAPYALRPSSWLCGLH</sequence>
<evidence type="ECO:0000313" key="1">
    <source>
        <dbReference type="EMBL" id="KRK05408.1"/>
    </source>
</evidence>
<reference evidence="1 2" key="2">
    <citation type="journal article" date="2007" name="PLoS Biol.">
        <title>Principles of genome evolution in the Drosophila melanogaster species group.</title>
        <authorList>
            <person name="Ranz J.M."/>
            <person name="Maurin D."/>
            <person name="Chan Y.S."/>
            <person name="von Grotthuss M."/>
            <person name="Hillier L.W."/>
            <person name="Roote J."/>
            <person name="Ashburner M."/>
            <person name="Bergman C.M."/>
        </authorList>
    </citation>
    <scope>NUCLEOTIDE SEQUENCE [LARGE SCALE GENOMIC DNA]</scope>
    <source>
        <strain evidence="2">Tai18E2 / Tucson 14021-0261.01</strain>
    </source>
</reference>
<organism evidence="1 2">
    <name type="scientific">Drosophila yakuba</name>
    <name type="common">Fruit fly</name>
    <dbReference type="NCBI Taxonomy" id="7245"/>
    <lineage>
        <taxon>Eukaryota</taxon>
        <taxon>Metazoa</taxon>
        <taxon>Ecdysozoa</taxon>
        <taxon>Arthropoda</taxon>
        <taxon>Hexapoda</taxon>
        <taxon>Insecta</taxon>
        <taxon>Pterygota</taxon>
        <taxon>Neoptera</taxon>
        <taxon>Endopterygota</taxon>
        <taxon>Diptera</taxon>
        <taxon>Brachycera</taxon>
        <taxon>Muscomorpha</taxon>
        <taxon>Ephydroidea</taxon>
        <taxon>Drosophilidae</taxon>
        <taxon>Drosophila</taxon>
        <taxon>Sophophora</taxon>
    </lineage>
</organism>
<dbReference type="EMBL" id="CH892006">
    <property type="protein sequence ID" value="KRK05408.1"/>
    <property type="molecule type" value="Genomic_DNA"/>
</dbReference>
<evidence type="ECO:0000313" key="2">
    <source>
        <dbReference type="Proteomes" id="UP000002282"/>
    </source>
</evidence>
<name>A0A0R1E7X3_DROYA</name>
<keyword evidence="2" id="KW-1185">Reference proteome</keyword>
<reference evidence="1 2" key="1">
    <citation type="journal article" date="2007" name="Nature">
        <title>Evolution of genes and genomes on the Drosophila phylogeny.</title>
        <authorList>
            <consortium name="Drosophila 12 Genomes Consortium"/>
            <person name="Clark A.G."/>
            <person name="Eisen M.B."/>
            <person name="Smith D.R."/>
            <person name="Bergman C.M."/>
            <person name="Oliver B."/>
            <person name="Markow T.A."/>
            <person name="Kaufman T.C."/>
            <person name="Kellis M."/>
            <person name="Gelbart W."/>
            <person name="Iyer V.N."/>
            <person name="Pollard D.A."/>
            <person name="Sackton T.B."/>
            <person name="Larracuente A.M."/>
            <person name="Singh N.D."/>
            <person name="Abad J.P."/>
            <person name="Abt D.N."/>
            <person name="Adryan B."/>
            <person name="Aguade M."/>
            <person name="Akashi H."/>
            <person name="Anderson W.W."/>
            <person name="Aquadro C.F."/>
            <person name="Ardell D.H."/>
            <person name="Arguello R."/>
            <person name="Artieri C.G."/>
            <person name="Barbash D.A."/>
            <person name="Barker D."/>
            <person name="Barsanti P."/>
            <person name="Batterham P."/>
            <person name="Batzoglou S."/>
            <person name="Begun D."/>
            <person name="Bhutkar A."/>
            <person name="Blanco E."/>
            <person name="Bosak S.A."/>
            <person name="Bradley R.K."/>
            <person name="Brand A.D."/>
            <person name="Brent M.R."/>
            <person name="Brooks A.N."/>
            <person name="Brown R.H."/>
            <person name="Butlin R.K."/>
            <person name="Caggese C."/>
            <person name="Calvi B.R."/>
            <person name="Bernardo de Carvalho A."/>
            <person name="Caspi A."/>
            <person name="Castrezana S."/>
            <person name="Celniker S.E."/>
            <person name="Chang J.L."/>
            <person name="Chapple C."/>
            <person name="Chatterji S."/>
            <person name="Chinwalla A."/>
            <person name="Civetta A."/>
            <person name="Clifton S.W."/>
            <person name="Comeron J.M."/>
            <person name="Costello J.C."/>
            <person name="Coyne J.A."/>
            <person name="Daub J."/>
            <person name="David R.G."/>
            <person name="Delcher A.L."/>
            <person name="Delehaunty K."/>
            <person name="Do C.B."/>
            <person name="Ebling H."/>
            <person name="Edwards K."/>
            <person name="Eickbush T."/>
            <person name="Evans J.D."/>
            <person name="Filipski A."/>
            <person name="Findeiss S."/>
            <person name="Freyhult E."/>
            <person name="Fulton L."/>
            <person name="Fulton R."/>
            <person name="Garcia A.C."/>
            <person name="Gardiner A."/>
            <person name="Garfield D.A."/>
            <person name="Garvin B.E."/>
            <person name="Gibson G."/>
            <person name="Gilbert D."/>
            <person name="Gnerre S."/>
            <person name="Godfrey J."/>
            <person name="Good R."/>
            <person name="Gotea V."/>
            <person name="Gravely B."/>
            <person name="Greenberg A.J."/>
            <person name="Griffiths-Jones S."/>
            <person name="Gross S."/>
            <person name="Guigo R."/>
            <person name="Gustafson E.A."/>
            <person name="Haerty W."/>
            <person name="Hahn M.W."/>
            <person name="Halligan D.L."/>
            <person name="Halpern A.L."/>
            <person name="Halter G.M."/>
            <person name="Han M.V."/>
            <person name="Heger A."/>
            <person name="Hillier L."/>
            <person name="Hinrichs A.S."/>
            <person name="Holmes I."/>
            <person name="Hoskins R.A."/>
            <person name="Hubisz M.J."/>
            <person name="Hultmark D."/>
            <person name="Huntley M.A."/>
            <person name="Jaffe D.B."/>
            <person name="Jagadeeshan S."/>
            <person name="Jeck W.R."/>
            <person name="Johnson J."/>
            <person name="Jones C.D."/>
            <person name="Jordan W.C."/>
            <person name="Karpen G.H."/>
            <person name="Kataoka E."/>
            <person name="Keightley P.D."/>
            <person name="Kheradpour P."/>
            <person name="Kirkness E.F."/>
            <person name="Koerich L.B."/>
            <person name="Kristiansen K."/>
            <person name="Kudrna D."/>
            <person name="Kulathinal R.J."/>
            <person name="Kumar S."/>
            <person name="Kwok R."/>
            <person name="Lander E."/>
            <person name="Langley C.H."/>
            <person name="Lapoint R."/>
            <person name="Lazzaro B.P."/>
            <person name="Lee S.J."/>
            <person name="Levesque L."/>
            <person name="Li R."/>
            <person name="Lin C.F."/>
            <person name="Lin M.F."/>
            <person name="Lindblad-Toh K."/>
            <person name="Llopart A."/>
            <person name="Long M."/>
            <person name="Low L."/>
            <person name="Lozovsky E."/>
            <person name="Lu J."/>
            <person name="Luo M."/>
            <person name="Machado C.A."/>
            <person name="Makalowski W."/>
            <person name="Marzo M."/>
            <person name="Matsuda M."/>
            <person name="Matzkin L."/>
            <person name="McAllister B."/>
            <person name="McBride C.S."/>
            <person name="McKernan B."/>
            <person name="McKernan K."/>
            <person name="Mendez-Lago M."/>
            <person name="Minx P."/>
            <person name="Mollenhauer M.U."/>
            <person name="Montooth K."/>
            <person name="Mount S.M."/>
            <person name="Mu X."/>
            <person name="Myers E."/>
            <person name="Negre B."/>
            <person name="Newfeld S."/>
            <person name="Nielsen R."/>
            <person name="Noor M.A."/>
            <person name="O'Grady P."/>
            <person name="Pachter L."/>
            <person name="Papaceit M."/>
            <person name="Parisi M.J."/>
            <person name="Parisi M."/>
            <person name="Parts L."/>
            <person name="Pedersen J.S."/>
            <person name="Pesole G."/>
            <person name="Phillippy A.M."/>
            <person name="Ponting C.P."/>
            <person name="Pop M."/>
            <person name="Porcelli D."/>
            <person name="Powell J.R."/>
            <person name="Prohaska S."/>
            <person name="Pruitt K."/>
            <person name="Puig M."/>
            <person name="Quesneville H."/>
            <person name="Ram K.R."/>
            <person name="Rand D."/>
            <person name="Rasmussen M.D."/>
            <person name="Reed L.K."/>
            <person name="Reenan R."/>
            <person name="Reily A."/>
            <person name="Remington K.A."/>
            <person name="Rieger T.T."/>
            <person name="Ritchie M.G."/>
            <person name="Robin C."/>
            <person name="Rogers Y.H."/>
            <person name="Rohde C."/>
            <person name="Rozas J."/>
            <person name="Rubenfield M.J."/>
            <person name="Ruiz A."/>
            <person name="Russo S."/>
            <person name="Salzberg S.L."/>
            <person name="Sanchez-Gracia A."/>
            <person name="Saranga D.J."/>
            <person name="Sato H."/>
            <person name="Schaeffer S.W."/>
            <person name="Schatz M.C."/>
            <person name="Schlenke T."/>
            <person name="Schwartz R."/>
            <person name="Segarra C."/>
            <person name="Singh R.S."/>
            <person name="Sirot L."/>
            <person name="Sirota M."/>
            <person name="Sisneros N.B."/>
            <person name="Smith C.D."/>
            <person name="Smith T.F."/>
            <person name="Spieth J."/>
            <person name="Stage D.E."/>
            <person name="Stark A."/>
            <person name="Stephan W."/>
            <person name="Strausberg R.L."/>
            <person name="Strempel S."/>
            <person name="Sturgill D."/>
            <person name="Sutton G."/>
            <person name="Sutton G.G."/>
            <person name="Tao W."/>
            <person name="Teichmann S."/>
            <person name="Tobari Y.N."/>
            <person name="Tomimura Y."/>
            <person name="Tsolas J.M."/>
            <person name="Valente V.L."/>
            <person name="Venter E."/>
            <person name="Venter J.C."/>
            <person name="Vicario S."/>
            <person name="Vieira F.G."/>
            <person name="Vilella A.J."/>
            <person name="Villasante A."/>
            <person name="Walenz B."/>
            <person name="Wang J."/>
            <person name="Wasserman M."/>
            <person name="Watts T."/>
            <person name="Wilson D."/>
            <person name="Wilson R.K."/>
            <person name="Wing R.A."/>
            <person name="Wolfner M.F."/>
            <person name="Wong A."/>
            <person name="Wong G.K."/>
            <person name="Wu C.I."/>
            <person name="Wu G."/>
            <person name="Yamamoto D."/>
            <person name="Yang H.P."/>
            <person name="Yang S.P."/>
            <person name="Yorke J.A."/>
            <person name="Yoshida K."/>
            <person name="Zdobnov E."/>
            <person name="Zhang P."/>
            <person name="Zhang Y."/>
            <person name="Zimin A.V."/>
            <person name="Baldwin J."/>
            <person name="Abdouelleil A."/>
            <person name="Abdulkadir J."/>
            <person name="Abebe A."/>
            <person name="Abera B."/>
            <person name="Abreu J."/>
            <person name="Acer S.C."/>
            <person name="Aftuck L."/>
            <person name="Alexander A."/>
            <person name="An P."/>
            <person name="Anderson E."/>
            <person name="Anderson S."/>
            <person name="Arachi H."/>
            <person name="Azer M."/>
            <person name="Bachantsang P."/>
            <person name="Barry A."/>
            <person name="Bayul T."/>
            <person name="Berlin A."/>
            <person name="Bessette D."/>
            <person name="Bloom T."/>
            <person name="Blye J."/>
            <person name="Boguslavskiy L."/>
            <person name="Bonnet C."/>
            <person name="Boukhgalter B."/>
            <person name="Bourzgui I."/>
            <person name="Brown A."/>
            <person name="Cahill P."/>
            <person name="Channer S."/>
            <person name="Cheshatsang Y."/>
            <person name="Chuda L."/>
            <person name="Citroen M."/>
            <person name="Collymore A."/>
            <person name="Cooke P."/>
            <person name="Costello M."/>
            <person name="D'Aco K."/>
            <person name="Daza R."/>
            <person name="De Haan G."/>
            <person name="DeGray S."/>
            <person name="DeMaso C."/>
            <person name="Dhargay N."/>
            <person name="Dooley K."/>
            <person name="Dooley E."/>
            <person name="Doricent M."/>
            <person name="Dorje P."/>
            <person name="Dorjee K."/>
            <person name="Dupes A."/>
            <person name="Elong R."/>
            <person name="Falk J."/>
            <person name="Farina A."/>
            <person name="Faro S."/>
            <person name="Ferguson D."/>
            <person name="Fisher S."/>
            <person name="Foley C.D."/>
            <person name="Franke A."/>
            <person name="Friedrich D."/>
            <person name="Gadbois L."/>
            <person name="Gearin G."/>
            <person name="Gearin C.R."/>
            <person name="Giannoukos G."/>
            <person name="Goode T."/>
            <person name="Graham J."/>
            <person name="Grandbois E."/>
            <person name="Grewal S."/>
            <person name="Gyaltsen K."/>
            <person name="Hafez N."/>
            <person name="Hagos B."/>
            <person name="Hall J."/>
            <person name="Henson C."/>
            <person name="Hollinger A."/>
            <person name="Honan T."/>
            <person name="Huard M.D."/>
            <person name="Hughes L."/>
            <person name="Hurhula B."/>
            <person name="Husby M.E."/>
            <person name="Kamat A."/>
            <person name="Kanga B."/>
            <person name="Kashin S."/>
            <person name="Khazanovich D."/>
            <person name="Kisner P."/>
            <person name="Lance K."/>
            <person name="Lara M."/>
            <person name="Lee W."/>
            <person name="Lennon N."/>
            <person name="Letendre F."/>
            <person name="LeVine R."/>
            <person name="Lipovsky A."/>
            <person name="Liu X."/>
            <person name="Liu J."/>
            <person name="Liu S."/>
            <person name="Lokyitsang T."/>
            <person name="Lokyitsang Y."/>
            <person name="Lubonja R."/>
            <person name="Lui A."/>
            <person name="MacDonald P."/>
            <person name="Magnisalis V."/>
            <person name="Maru K."/>
            <person name="Matthews C."/>
            <person name="McCusker W."/>
            <person name="McDonough S."/>
            <person name="Mehta T."/>
            <person name="Meldrim J."/>
            <person name="Meneus L."/>
            <person name="Mihai O."/>
            <person name="Mihalev A."/>
            <person name="Mihova T."/>
            <person name="Mittelman R."/>
            <person name="Mlenga V."/>
            <person name="Montmayeur A."/>
            <person name="Mulrain L."/>
            <person name="Navidi A."/>
            <person name="Naylor J."/>
            <person name="Negash T."/>
            <person name="Nguyen T."/>
            <person name="Nguyen N."/>
            <person name="Nicol R."/>
            <person name="Norbu C."/>
            <person name="Norbu N."/>
            <person name="Novod N."/>
            <person name="O'Neill B."/>
            <person name="Osman S."/>
            <person name="Markiewicz E."/>
            <person name="Oyono O.L."/>
            <person name="Patti C."/>
            <person name="Phunkhang P."/>
            <person name="Pierre F."/>
            <person name="Priest M."/>
            <person name="Raghuraman S."/>
            <person name="Rege F."/>
            <person name="Reyes R."/>
            <person name="Rise C."/>
            <person name="Rogov P."/>
            <person name="Ross K."/>
            <person name="Ryan E."/>
            <person name="Settipalli S."/>
            <person name="Shea T."/>
            <person name="Sherpa N."/>
            <person name="Shi L."/>
            <person name="Shih D."/>
            <person name="Sparrow T."/>
            <person name="Spaulding J."/>
            <person name="Stalker J."/>
            <person name="Stange-Thomann N."/>
            <person name="Stavropoulos S."/>
            <person name="Stone C."/>
            <person name="Strader C."/>
            <person name="Tesfaye S."/>
            <person name="Thomson T."/>
            <person name="Thoulutsang Y."/>
            <person name="Thoulutsang D."/>
            <person name="Topham K."/>
            <person name="Topping I."/>
            <person name="Tsamla T."/>
            <person name="Vassiliev H."/>
            <person name="Vo A."/>
            <person name="Wangchuk T."/>
            <person name="Wangdi T."/>
            <person name="Weiand M."/>
            <person name="Wilkinson J."/>
            <person name="Wilson A."/>
            <person name="Yadav S."/>
            <person name="Young G."/>
            <person name="Yu Q."/>
            <person name="Zembek L."/>
            <person name="Zhong D."/>
            <person name="Zimmer A."/>
            <person name="Zwirko Z."/>
            <person name="Jaffe D.B."/>
            <person name="Alvarez P."/>
            <person name="Brockman W."/>
            <person name="Butler J."/>
            <person name="Chin C."/>
            <person name="Gnerre S."/>
            <person name="Grabherr M."/>
            <person name="Kleber M."/>
            <person name="Mauceli E."/>
            <person name="MacCallum I."/>
        </authorList>
    </citation>
    <scope>NUCLEOTIDE SEQUENCE [LARGE SCALE GENOMIC DNA]</scope>
    <source>
        <strain evidence="2">Tai18E2 / Tucson 14021-0261.01</strain>
    </source>
</reference>
<dbReference type="Proteomes" id="UP000002282">
    <property type="component" value="Unassembled WGS sequence"/>
</dbReference>
<protein>
    <submittedName>
        <fullName evidence="1">Uncharacterized protein, isoform A</fullName>
    </submittedName>
</protein>